<evidence type="ECO:0000313" key="2">
    <source>
        <dbReference type="EMBL" id="MDN5203839.1"/>
    </source>
</evidence>
<protein>
    <submittedName>
        <fullName evidence="2">VOC family protein</fullName>
    </submittedName>
</protein>
<dbReference type="Gene3D" id="3.10.180.10">
    <property type="entry name" value="2,3-Dihydroxybiphenyl 1,2-Dioxygenase, domain 1"/>
    <property type="match status" value="1"/>
</dbReference>
<gene>
    <name evidence="2" type="ORF">QQ008_20780</name>
</gene>
<dbReference type="InterPro" id="IPR004360">
    <property type="entry name" value="Glyas_Fos-R_dOase_dom"/>
</dbReference>
<dbReference type="InterPro" id="IPR037523">
    <property type="entry name" value="VOC_core"/>
</dbReference>
<dbReference type="PANTHER" id="PTHR33993:SF2">
    <property type="entry name" value="VOC DOMAIN-CONTAINING PROTEIN"/>
    <property type="match status" value="1"/>
</dbReference>
<dbReference type="PANTHER" id="PTHR33993">
    <property type="entry name" value="GLYOXALASE-RELATED"/>
    <property type="match status" value="1"/>
</dbReference>
<dbReference type="InterPro" id="IPR052164">
    <property type="entry name" value="Anthracycline_SecMetBiosynth"/>
</dbReference>
<dbReference type="Pfam" id="PF00903">
    <property type="entry name" value="Glyoxalase"/>
    <property type="match status" value="1"/>
</dbReference>
<evidence type="ECO:0000259" key="1">
    <source>
        <dbReference type="PROSITE" id="PS51819"/>
    </source>
</evidence>
<dbReference type="InterPro" id="IPR029068">
    <property type="entry name" value="Glyas_Bleomycin-R_OHBP_Dase"/>
</dbReference>
<name>A0ABT8KSV4_9BACT</name>
<dbReference type="PROSITE" id="PS51819">
    <property type="entry name" value="VOC"/>
    <property type="match status" value="1"/>
</dbReference>
<proteinExistence type="predicted"/>
<keyword evidence="3" id="KW-1185">Reference proteome</keyword>
<dbReference type="RefSeq" id="WP_346753862.1">
    <property type="nucleotide sequence ID" value="NZ_JAUJEA010000008.1"/>
</dbReference>
<sequence length="122" mass="12889">MANSINWFELPSKDFERACKFYSDVLGGEVNVVENEGVRMGFLPNFTQDGAVGGCVIHGEGLEPAGNGTMVYLNGGEDLGIPLGKVESAGGKIVRPKTQGPYGFSAVFLDSEGNKVAFHSMG</sequence>
<dbReference type="Proteomes" id="UP001172082">
    <property type="component" value="Unassembled WGS sequence"/>
</dbReference>
<feature type="domain" description="VOC" evidence="1">
    <location>
        <begin position="4"/>
        <end position="121"/>
    </location>
</feature>
<reference evidence="2" key="1">
    <citation type="submission" date="2023-06" db="EMBL/GenBank/DDBJ databases">
        <title>Genomic of Parafulvivirga corallium.</title>
        <authorList>
            <person name="Wang G."/>
        </authorList>
    </citation>
    <scope>NUCLEOTIDE SEQUENCE</scope>
    <source>
        <strain evidence="2">BMA10</strain>
    </source>
</reference>
<dbReference type="CDD" id="cd07247">
    <property type="entry name" value="SgaA_N_like"/>
    <property type="match status" value="1"/>
</dbReference>
<comment type="caution">
    <text evidence="2">The sequence shown here is derived from an EMBL/GenBank/DDBJ whole genome shotgun (WGS) entry which is preliminary data.</text>
</comment>
<accession>A0ABT8KSV4</accession>
<dbReference type="EMBL" id="JAUJEA010000008">
    <property type="protein sequence ID" value="MDN5203839.1"/>
    <property type="molecule type" value="Genomic_DNA"/>
</dbReference>
<dbReference type="SUPFAM" id="SSF54593">
    <property type="entry name" value="Glyoxalase/Bleomycin resistance protein/Dihydroxybiphenyl dioxygenase"/>
    <property type="match status" value="1"/>
</dbReference>
<organism evidence="2 3">
    <name type="scientific">Splendidivirga corallicola</name>
    <dbReference type="NCBI Taxonomy" id="3051826"/>
    <lineage>
        <taxon>Bacteria</taxon>
        <taxon>Pseudomonadati</taxon>
        <taxon>Bacteroidota</taxon>
        <taxon>Cytophagia</taxon>
        <taxon>Cytophagales</taxon>
        <taxon>Splendidivirgaceae</taxon>
        <taxon>Splendidivirga</taxon>
    </lineage>
</organism>
<evidence type="ECO:0000313" key="3">
    <source>
        <dbReference type="Proteomes" id="UP001172082"/>
    </source>
</evidence>